<evidence type="ECO:0000256" key="6">
    <source>
        <dbReference type="ARBA" id="ARBA00038076"/>
    </source>
</evidence>
<dbReference type="KEGG" id="amog:QRX60_44515"/>
<dbReference type="RefSeq" id="WP_285997491.1">
    <property type="nucleotide sequence ID" value="NZ_CP127295.1"/>
</dbReference>
<keyword evidence="10" id="KW-1185">Reference proteome</keyword>
<evidence type="ECO:0000313" key="10">
    <source>
        <dbReference type="Proteomes" id="UP001239397"/>
    </source>
</evidence>
<keyword evidence="5 7" id="KW-0472">Membrane</keyword>
<dbReference type="InterPro" id="IPR050250">
    <property type="entry name" value="Macrolide_Exporter_MacB"/>
</dbReference>
<evidence type="ECO:0000256" key="4">
    <source>
        <dbReference type="ARBA" id="ARBA00022989"/>
    </source>
</evidence>
<sequence>MRTTLDEYLSVLQVAAAVTLLLALLIAVNTTSIGVDERAREHATMLAFGLPVRTVLTMTTVETVAIGTIGTLVGILGGYGVLAWITTTTLPRVMPDLGVSAALAPTTVLTALGLGIVTVSLAPLFSLRRLRRMDIPATLRVVE</sequence>
<organism evidence="9 10">
    <name type="scientific">Amycolatopsis mongoliensis</name>
    <dbReference type="NCBI Taxonomy" id="715475"/>
    <lineage>
        <taxon>Bacteria</taxon>
        <taxon>Bacillati</taxon>
        <taxon>Actinomycetota</taxon>
        <taxon>Actinomycetes</taxon>
        <taxon>Pseudonocardiales</taxon>
        <taxon>Pseudonocardiaceae</taxon>
        <taxon>Amycolatopsis</taxon>
    </lineage>
</organism>
<evidence type="ECO:0000256" key="7">
    <source>
        <dbReference type="SAM" id="Phobius"/>
    </source>
</evidence>
<comment type="subcellular location">
    <subcellularLocation>
        <location evidence="1">Cell membrane</location>
        <topology evidence="1">Multi-pass membrane protein</topology>
    </subcellularLocation>
</comment>
<dbReference type="InterPro" id="IPR003838">
    <property type="entry name" value="ABC3_permease_C"/>
</dbReference>
<evidence type="ECO:0000256" key="5">
    <source>
        <dbReference type="ARBA" id="ARBA00023136"/>
    </source>
</evidence>
<dbReference type="PANTHER" id="PTHR30572">
    <property type="entry name" value="MEMBRANE COMPONENT OF TRANSPORTER-RELATED"/>
    <property type="match status" value="1"/>
</dbReference>
<keyword evidence="3 7" id="KW-0812">Transmembrane</keyword>
<feature type="transmembrane region" description="Helical" evidence="7">
    <location>
        <begin position="12"/>
        <end position="35"/>
    </location>
</feature>
<feature type="transmembrane region" description="Helical" evidence="7">
    <location>
        <begin position="55"/>
        <end position="82"/>
    </location>
</feature>
<evidence type="ECO:0000256" key="1">
    <source>
        <dbReference type="ARBA" id="ARBA00004651"/>
    </source>
</evidence>
<evidence type="ECO:0000256" key="3">
    <source>
        <dbReference type="ARBA" id="ARBA00022692"/>
    </source>
</evidence>
<keyword evidence="4 7" id="KW-1133">Transmembrane helix</keyword>
<accession>A0A9Y2JNN2</accession>
<reference evidence="9 10" key="1">
    <citation type="submission" date="2023-06" db="EMBL/GenBank/DDBJ databases">
        <authorList>
            <person name="Oyuntsetseg B."/>
            <person name="Kim S.B."/>
        </authorList>
    </citation>
    <scope>NUCLEOTIDE SEQUENCE [LARGE SCALE GENOMIC DNA]</scope>
    <source>
        <strain evidence="9 10">4-36</strain>
    </source>
</reference>
<keyword evidence="2" id="KW-1003">Cell membrane</keyword>
<dbReference type="Proteomes" id="UP001239397">
    <property type="component" value="Chromosome"/>
</dbReference>
<feature type="transmembrane region" description="Helical" evidence="7">
    <location>
        <begin position="102"/>
        <end position="125"/>
    </location>
</feature>
<dbReference type="EMBL" id="CP127295">
    <property type="protein sequence ID" value="WIY01030.1"/>
    <property type="molecule type" value="Genomic_DNA"/>
</dbReference>
<dbReference type="GO" id="GO:0005886">
    <property type="term" value="C:plasma membrane"/>
    <property type="evidence" value="ECO:0007669"/>
    <property type="project" value="UniProtKB-SubCell"/>
</dbReference>
<protein>
    <submittedName>
        <fullName evidence="9">FtsX-like permease family protein</fullName>
    </submittedName>
</protein>
<dbReference type="Pfam" id="PF02687">
    <property type="entry name" value="FtsX"/>
    <property type="match status" value="1"/>
</dbReference>
<dbReference type="AlphaFoldDB" id="A0A9Y2JNN2"/>
<evidence type="ECO:0000259" key="8">
    <source>
        <dbReference type="Pfam" id="PF02687"/>
    </source>
</evidence>
<proteinExistence type="inferred from homology"/>
<dbReference type="PANTHER" id="PTHR30572:SF4">
    <property type="entry name" value="ABC TRANSPORTER PERMEASE YTRF"/>
    <property type="match status" value="1"/>
</dbReference>
<evidence type="ECO:0000256" key="2">
    <source>
        <dbReference type="ARBA" id="ARBA00022475"/>
    </source>
</evidence>
<gene>
    <name evidence="9" type="ORF">QRX60_44515</name>
</gene>
<feature type="domain" description="ABC3 transporter permease C-terminal" evidence="8">
    <location>
        <begin position="15"/>
        <end position="134"/>
    </location>
</feature>
<dbReference type="GO" id="GO:0022857">
    <property type="term" value="F:transmembrane transporter activity"/>
    <property type="evidence" value="ECO:0007669"/>
    <property type="project" value="TreeGrafter"/>
</dbReference>
<name>A0A9Y2JNN2_9PSEU</name>
<evidence type="ECO:0000313" key="9">
    <source>
        <dbReference type="EMBL" id="WIY01030.1"/>
    </source>
</evidence>
<comment type="similarity">
    <text evidence="6">Belongs to the ABC-4 integral membrane protein family.</text>
</comment>